<dbReference type="EMBL" id="BMFU01000017">
    <property type="protein sequence ID" value="GGH70877.1"/>
    <property type="molecule type" value="Genomic_DNA"/>
</dbReference>
<dbReference type="Proteomes" id="UP000652153">
    <property type="component" value="Unassembled WGS sequence"/>
</dbReference>
<reference evidence="2" key="1">
    <citation type="journal article" date="2019" name="Int. J. Syst. Evol. Microbiol.">
        <title>The Global Catalogue of Microorganisms (GCM) 10K type strain sequencing project: providing services to taxonomists for standard genome sequencing and annotation.</title>
        <authorList>
            <consortium name="The Broad Institute Genomics Platform"/>
            <consortium name="The Broad Institute Genome Sequencing Center for Infectious Disease"/>
            <person name="Wu L."/>
            <person name="Ma J."/>
        </authorList>
    </citation>
    <scope>NUCLEOTIDE SEQUENCE [LARGE SCALE GENOMIC DNA]</scope>
    <source>
        <strain evidence="2">CGMCC 1.12770</strain>
    </source>
</reference>
<evidence type="ECO:0008006" key="3">
    <source>
        <dbReference type="Google" id="ProtNLM"/>
    </source>
</evidence>
<dbReference type="SUPFAM" id="SSF53098">
    <property type="entry name" value="Ribonuclease H-like"/>
    <property type="match status" value="1"/>
</dbReference>
<name>A0ABQ1ZLN0_9BACL</name>
<evidence type="ECO:0000313" key="2">
    <source>
        <dbReference type="Proteomes" id="UP000652153"/>
    </source>
</evidence>
<keyword evidence="2" id="KW-1185">Reference proteome</keyword>
<comment type="caution">
    <text evidence="1">The sequence shown here is derived from an EMBL/GenBank/DDBJ whole genome shotgun (WGS) entry which is preliminary data.</text>
</comment>
<gene>
    <name evidence="1" type="ORF">GCM10008014_55760</name>
</gene>
<organism evidence="1 2">
    <name type="scientific">Paenibacillus silvae</name>
    <dbReference type="NCBI Taxonomy" id="1325358"/>
    <lineage>
        <taxon>Bacteria</taxon>
        <taxon>Bacillati</taxon>
        <taxon>Bacillota</taxon>
        <taxon>Bacilli</taxon>
        <taxon>Bacillales</taxon>
        <taxon>Paenibacillaceae</taxon>
        <taxon>Paenibacillus</taxon>
    </lineage>
</organism>
<accession>A0ABQ1ZLN0</accession>
<evidence type="ECO:0000313" key="1">
    <source>
        <dbReference type="EMBL" id="GGH70877.1"/>
    </source>
</evidence>
<sequence>MLYWKADEPFDCRQVRAFSSVNLTLSTVQILSYYSNRWAIEMYLRTAKMKLGLDRYQVRSATSLDRFWALLAFDTY</sequence>
<dbReference type="InterPro" id="IPR012337">
    <property type="entry name" value="RNaseH-like_sf"/>
</dbReference>
<proteinExistence type="predicted"/>
<protein>
    <recommendedName>
        <fullName evidence="3">Transposase IS4-like domain-containing protein</fullName>
    </recommendedName>
</protein>